<proteinExistence type="predicted"/>
<feature type="domain" description="DUF7223" evidence="2">
    <location>
        <begin position="88"/>
        <end position="335"/>
    </location>
</feature>
<reference evidence="3" key="1">
    <citation type="submission" date="2023-04" db="EMBL/GenBank/DDBJ databases">
        <title>Black Yeasts Isolated from many extreme environments.</title>
        <authorList>
            <person name="Coleine C."/>
            <person name="Stajich J.E."/>
            <person name="Selbmann L."/>
        </authorList>
    </citation>
    <scope>NUCLEOTIDE SEQUENCE</scope>
    <source>
        <strain evidence="3">CCFEE 5312</strain>
    </source>
</reference>
<accession>A0AAJ0DGQ5</accession>
<evidence type="ECO:0000259" key="2">
    <source>
        <dbReference type="Pfam" id="PF23865"/>
    </source>
</evidence>
<dbReference type="AlphaFoldDB" id="A0AAJ0DGQ5"/>
<evidence type="ECO:0000313" key="3">
    <source>
        <dbReference type="EMBL" id="KAK3049991.1"/>
    </source>
</evidence>
<gene>
    <name evidence="3" type="ORF">LTR09_008646</name>
</gene>
<keyword evidence="4" id="KW-1185">Reference proteome</keyword>
<name>A0AAJ0DGQ5_9PEZI</name>
<evidence type="ECO:0000256" key="1">
    <source>
        <dbReference type="SAM" id="MobiDB-lite"/>
    </source>
</evidence>
<evidence type="ECO:0000313" key="4">
    <source>
        <dbReference type="Proteomes" id="UP001271007"/>
    </source>
</evidence>
<dbReference type="InterPro" id="IPR055647">
    <property type="entry name" value="DUF7223"/>
</dbReference>
<dbReference type="EMBL" id="JAWDJX010000035">
    <property type="protein sequence ID" value="KAK3049991.1"/>
    <property type="molecule type" value="Genomic_DNA"/>
</dbReference>
<feature type="region of interest" description="Disordered" evidence="1">
    <location>
        <begin position="345"/>
        <end position="382"/>
    </location>
</feature>
<sequence>MYVPSFMLLKTSAKRSSHRRQTTNKVTLTAKPKTWEDAFDHWQLKISSKGITPQSAHSSRSLVKRIGYNGTQSLSLDANFATDPIELTSSDDSDATASIGCDPCYTTGSLDFDIDVTYWFPAQISGSVTMTPNNIGATFVANVEASEELTSQHSASKELFALHPDGINIDRPEFTINLAAGINSLDAKMDVFSSGISMSIPAEAIAVLDFDDSSLNQFQDWSPVFAPAMPENFLSAEISLSAFAGIRTRIEFDIELFNYGFLAGFSLDAPSFGVTLTGQAADGGVCDDPEADFGVDLSMDLFAELDFFIGVGGDDDEPNKQNIFSTGVPIFTTCMVVASGAPAPSAAPSAQPSAAPGNVSAPAYPSGSAAPSGSNAASSSQPAPASSSSAVISYAPQPSSAPAGSSTAVVVSSSPQSSSAPAAVSSVVIVYVSSVAAAPSAASSGW</sequence>
<organism evidence="3 4">
    <name type="scientific">Extremus antarcticus</name>
    <dbReference type="NCBI Taxonomy" id="702011"/>
    <lineage>
        <taxon>Eukaryota</taxon>
        <taxon>Fungi</taxon>
        <taxon>Dikarya</taxon>
        <taxon>Ascomycota</taxon>
        <taxon>Pezizomycotina</taxon>
        <taxon>Dothideomycetes</taxon>
        <taxon>Dothideomycetidae</taxon>
        <taxon>Mycosphaerellales</taxon>
        <taxon>Extremaceae</taxon>
        <taxon>Extremus</taxon>
    </lineage>
</organism>
<dbReference type="Pfam" id="PF23865">
    <property type="entry name" value="DUF7223"/>
    <property type="match status" value="1"/>
</dbReference>
<comment type="caution">
    <text evidence="3">The sequence shown here is derived from an EMBL/GenBank/DDBJ whole genome shotgun (WGS) entry which is preliminary data.</text>
</comment>
<protein>
    <recommendedName>
        <fullName evidence="2">DUF7223 domain-containing protein</fullName>
    </recommendedName>
</protein>
<dbReference type="Proteomes" id="UP001271007">
    <property type="component" value="Unassembled WGS sequence"/>
</dbReference>